<dbReference type="Gene3D" id="3.30.428.10">
    <property type="entry name" value="HIT-like"/>
    <property type="match status" value="1"/>
</dbReference>
<name>A0A9E7UND7_METWO</name>
<evidence type="ECO:0000313" key="3">
    <source>
        <dbReference type="Proteomes" id="UP001369247"/>
    </source>
</evidence>
<dbReference type="SUPFAM" id="SSF54197">
    <property type="entry name" value="HIT-like"/>
    <property type="match status" value="1"/>
</dbReference>
<keyword evidence="3" id="KW-1185">Reference proteome</keyword>
<dbReference type="GeneID" id="75105901"/>
<proteinExistence type="predicted"/>
<evidence type="ECO:0008006" key="4">
    <source>
        <dbReference type="Google" id="ProtNLM"/>
    </source>
</evidence>
<reference evidence="1 3" key="2">
    <citation type="submission" date="2023-12" db="EMBL/GenBank/DDBJ databases">
        <title>Phenotypic and Genomic Characterization of Methanothermobacter wolfeii Strain BSEL, a CO2-Capturing Archaeon with Minimal Nutrient Requirements.</title>
        <authorList>
            <person name="Ale Enriquez F."/>
            <person name="Ahring B.K."/>
        </authorList>
    </citation>
    <scope>NUCLEOTIDE SEQUENCE [LARGE SCALE GENOMIC DNA]</scope>
    <source>
        <strain evidence="1 3">BSEL-1</strain>
    </source>
</reference>
<organism evidence="2">
    <name type="scientific">Methanothermobacter wolfeii</name>
    <name type="common">Methanobacterium wolfei</name>
    <dbReference type="NCBI Taxonomy" id="145261"/>
    <lineage>
        <taxon>Archaea</taxon>
        <taxon>Methanobacteriati</taxon>
        <taxon>Methanobacteriota</taxon>
        <taxon>Methanomada group</taxon>
        <taxon>Methanobacteria</taxon>
        <taxon>Methanobacteriales</taxon>
        <taxon>Methanobacteriaceae</taxon>
        <taxon>Methanothermobacter</taxon>
    </lineage>
</organism>
<gene>
    <name evidence="2" type="ORF">N5910_01575</name>
    <name evidence="1" type="ORF">U2150_05595</name>
</gene>
<evidence type="ECO:0000313" key="2">
    <source>
        <dbReference type="EMBL" id="UXH32016.1"/>
    </source>
</evidence>
<evidence type="ECO:0000313" key="1">
    <source>
        <dbReference type="EMBL" id="MEJ8542960.1"/>
    </source>
</evidence>
<reference evidence="2" key="1">
    <citation type="submission" date="2022-09" db="EMBL/GenBank/DDBJ databases">
        <title>Characterization of three MwoI isoschizomers from sequenced genome and metagenomes.</title>
        <authorList>
            <person name="Fomenkov A."/>
            <person name="Xu S.Y."/>
            <person name="Roberts R.J."/>
        </authorList>
    </citation>
    <scope>NUCLEOTIDE SEQUENCE</scope>
    <source>
        <strain evidence="2">DSM 2970</strain>
    </source>
</reference>
<dbReference type="RefSeq" id="WP_074358442.1">
    <property type="nucleotide sequence ID" value="NZ_CP104550.1"/>
</dbReference>
<dbReference type="Proteomes" id="UP001065373">
    <property type="component" value="Chromosome"/>
</dbReference>
<dbReference type="InterPro" id="IPR036265">
    <property type="entry name" value="HIT-like_sf"/>
</dbReference>
<dbReference type="AlphaFoldDB" id="A0A9E7UND7"/>
<dbReference type="EMBL" id="CP104550">
    <property type="protein sequence ID" value="UXH32016.1"/>
    <property type="molecule type" value="Genomic_DNA"/>
</dbReference>
<dbReference type="SMR" id="A0A9E7UND7"/>
<protein>
    <recommendedName>
        <fullName evidence="4">Galactose-1-phosphate uridylyltransferase</fullName>
    </recommendedName>
</protein>
<accession>A0A9E7UND7</accession>
<sequence length="354" mass="40357">MITSIQEYLEALKHEDTQLHRTFKVIYEVTSSEGSLKIPEEMLNLFDASFLESARGQRVISIYNKWTGEGALFNSMRLRKPVHHHTRDDYHLEMLMDTSGCDFCSPETRTPEDVFGRIRGEHSITASNIAKYDAWSGLLIFKNHNPLQFNLNELSDYLKTSSKWFKEAEAVSGFNYPLIIWNCLPRAGASQVHGHMQLLLGQRPYARIGLLDRVAGIYRAKYGSSYHEDVFRVHEALGLGIEYCDKGVYASITPVKEREINLIFRSDYSDDLTLQRLLFKILRYLIDVKDVCSFNLMLHPVNGAMEIPGIIRIVDRGPISSMSSDIGGMELFGSSVIGEDPYRLMDELRCVLDA</sequence>
<dbReference type="Proteomes" id="UP001369247">
    <property type="component" value="Unassembled WGS sequence"/>
</dbReference>
<dbReference type="GeneID" id="58977962"/>
<dbReference type="EMBL" id="JAXUHJ010000009">
    <property type="protein sequence ID" value="MEJ8542960.1"/>
    <property type="molecule type" value="Genomic_DNA"/>
</dbReference>
<dbReference type="KEGG" id="mwo:MWSIV6_0302"/>